<evidence type="ECO:0000259" key="2">
    <source>
        <dbReference type="Pfam" id="PF00275"/>
    </source>
</evidence>
<comment type="subcellular location">
    <subcellularLocation>
        <location evidence="1">Cytoplasm</location>
    </subcellularLocation>
</comment>
<feature type="binding site" evidence="1">
    <location>
        <position position="385"/>
    </location>
    <ligand>
        <name>phosphoenolpyruvate</name>
        <dbReference type="ChEBI" id="CHEBI:58702"/>
    </ligand>
</feature>
<accession>A0ABS6F6F4</accession>
<dbReference type="Pfam" id="PF00275">
    <property type="entry name" value="EPSP_synthase"/>
    <property type="match status" value="1"/>
</dbReference>
<feature type="binding site" evidence="1">
    <location>
        <position position="20"/>
    </location>
    <ligand>
        <name>3-phosphoshikimate</name>
        <dbReference type="ChEBI" id="CHEBI:145989"/>
    </ligand>
</feature>
<comment type="caution">
    <text evidence="3">The sequence shown here is derived from an EMBL/GenBank/DDBJ whole genome shotgun (WGS) entry which is preliminary data.</text>
</comment>
<feature type="binding site" evidence="1">
    <location>
        <position position="89"/>
    </location>
    <ligand>
        <name>phosphoenolpyruvate</name>
        <dbReference type="ChEBI" id="CHEBI:58702"/>
    </ligand>
</feature>
<dbReference type="PANTHER" id="PTHR21090:SF5">
    <property type="entry name" value="PENTAFUNCTIONAL AROM POLYPEPTIDE"/>
    <property type="match status" value="1"/>
</dbReference>
<dbReference type="EMBL" id="JAHLQN010000001">
    <property type="protein sequence ID" value="MBU5625878.1"/>
    <property type="molecule type" value="Genomic_DNA"/>
</dbReference>
<comment type="similarity">
    <text evidence="1">Belongs to the EPSP synthase family.</text>
</comment>
<dbReference type="GO" id="GO:0003866">
    <property type="term" value="F:3-phosphoshikimate 1-carboxyvinyltransferase activity"/>
    <property type="evidence" value="ECO:0007669"/>
    <property type="project" value="UniProtKB-EC"/>
</dbReference>
<feature type="binding site" evidence="1">
    <location>
        <position position="20"/>
    </location>
    <ligand>
        <name>phosphoenolpyruvate</name>
        <dbReference type="ChEBI" id="CHEBI:58702"/>
    </ligand>
</feature>
<gene>
    <name evidence="1 3" type="primary">aroA</name>
    <name evidence="3" type="ORF">KQI82_02865</name>
</gene>
<comment type="catalytic activity">
    <reaction evidence="1">
        <text>3-phosphoshikimate + phosphoenolpyruvate = 5-O-(1-carboxyvinyl)-3-phosphoshikimate + phosphate</text>
        <dbReference type="Rhea" id="RHEA:21256"/>
        <dbReference type="ChEBI" id="CHEBI:43474"/>
        <dbReference type="ChEBI" id="CHEBI:57701"/>
        <dbReference type="ChEBI" id="CHEBI:58702"/>
        <dbReference type="ChEBI" id="CHEBI:145989"/>
        <dbReference type="EC" id="2.5.1.19"/>
    </reaction>
</comment>
<feature type="binding site" evidence="1">
    <location>
        <position position="160"/>
    </location>
    <ligand>
        <name>phosphoenolpyruvate</name>
        <dbReference type="ChEBI" id="CHEBI:58702"/>
    </ligand>
</feature>
<dbReference type="CDD" id="cd01556">
    <property type="entry name" value="EPSP_synthase"/>
    <property type="match status" value="1"/>
</dbReference>
<comment type="caution">
    <text evidence="1">Lacks conserved residue(s) required for the propagation of feature annotation.</text>
</comment>
<feature type="domain" description="Enolpyruvate transferase" evidence="2">
    <location>
        <begin position="7"/>
        <end position="392"/>
    </location>
</feature>
<feature type="binding site" evidence="1">
    <location>
        <position position="21"/>
    </location>
    <ligand>
        <name>3-phosphoshikimate</name>
        <dbReference type="ChEBI" id="CHEBI:145989"/>
    </ligand>
</feature>
<dbReference type="InterPro" id="IPR023193">
    <property type="entry name" value="EPSP_synthase_CS"/>
</dbReference>
<keyword evidence="1" id="KW-0028">Amino-acid biosynthesis</keyword>
<evidence type="ECO:0000313" key="3">
    <source>
        <dbReference type="EMBL" id="MBU5625878.1"/>
    </source>
</evidence>
<comment type="subunit">
    <text evidence="1">Monomer.</text>
</comment>
<evidence type="ECO:0000313" key="4">
    <source>
        <dbReference type="Proteomes" id="UP000787672"/>
    </source>
</evidence>
<dbReference type="InterPro" id="IPR001986">
    <property type="entry name" value="Enolpyruvate_Tfrase_dom"/>
</dbReference>
<keyword evidence="4" id="KW-1185">Reference proteome</keyword>
<keyword evidence="1" id="KW-0963">Cytoplasm</keyword>
<feature type="binding site" evidence="1">
    <location>
        <position position="186"/>
    </location>
    <ligand>
        <name>3-phosphoshikimate</name>
        <dbReference type="ChEBI" id="CHEBI:145989"/>
    </ligand>
</feature>
<feature type="binding site" evidence="1">
    <location>
        <position position="313"/>
    </location>
    <ligand>
        <name>3-phosphoshikimate</name>
        <dbReference type="ChEBI" id="CHEBI:145989"/>
    </ligand>
</feature>
<feature type="binding site" evidence="1">
    <location>
        <position position="160"/>
    </location>
    <ligand>
        <name>3-phosphoshikimate</name>
        <dbReference type="ChEBI" id="CHEBI:145989"/>
    </ligand>
</feature>
<dbReference type="NCBIfam" id="TIGR01356">
    <property type="entry name" value="aroA"/>
    <property type="match status" value="1"/>
</dbReference>
<dbReference type="InterPro" id="IPR006264">
    <property type="entry name" value="EPSP_synthase"/>
</dbReference>
<dbReference type="HAMAP" id="MF_00210">
    <property type="entry name" value="EPSP_synth"/>
    <property type="match status" value="1"/>
</dbReference>
<evidence type="ECO:0000256" key="1">
    <source>
        <dbReference type="HAMAP-Rule" id="MF_00210"/>
    </source>
</evidence>
<feature type="binding site" evidence="1">
    <location>
        <position position="158"/>
    </location>
    <ligand>
        <name>3-phosphoshikimate</name>
        <dbReference type="ChEBI" id="CHEBI:145989"/>
    </ligand>
</feature>
<comment type="pathway">
    <text evidence="1">Metabolic intermediate biosynthesis; chorismate biosynthesis; chorismate from D-erythrose 4-phosphate and phosphoenolpyruvate: step 6/7.</text>
</comment>
<feature type="binding site" evidence="1">
    <location>
        <position position="359"/>
    </location>
    <ligand>
        <name>phosphoenolpyruvate</name>
        <dbReference type="ChEBI" id="CHEBI:58702"/>
    </ligand>
</feature>
<dbReference type="EC" id="2.5.1.19" evidence="1"/>
<proteinExistence type="inferred from homology"/>
<feature type="active site" description="Proton acceptor" evidence="1">
    <location>
        <position position="286"/>
    </location>
</feature>
<feature type="binding site" evidence="1">
    <location>
        <position position="159"/>
    </location>
    <ligand>
        <name>3-phosphoshikimate</name>
        <dbReference type="ChEBI" id="CHEBI:145989"/>
    </ligand>
</feature>
<comment type="function">
    <text evidence="1">Catalyzes the transfer of the enolpyruvyl moiety of phosphoenolpyruvate (PEP) to the 5-hydroxyl of shikimate-3-phosphate (S3P) to produce enolpyruvyl shikimate-3-phosphate and inorganic phosphate.</text>
</comment>
<keyword evidence="1 3" id="KW-0808">Transferase</keyword>
<dbReference type="PROSITE" id="PS00885">
    <property type="entry name" value="EPSP_SYNTHASE_2"/>
    <property type="match status" value="1"/>
</dbReference>
<feature type="binding site" evidence="1">
    <location>
        <position position="117"/>
    </location>
    <ligand>
        <name>phosphoenolpyruvate</name>
        <dbReference type="ChEBI" id="CHEBI:58702"/>
    </ligand>
</feature>
<dbReference type="RefSeq" id="WP_216558483.1">
    <property type="nucleotide sequence ID" value="NZ_JAHLQN010000001.1"/>
</dbReference>
<dbReference type="PANTHER" id="PTHR21090">
    <property type="entry name" value="AROM/DEHYDROQUINATE SYNTHASE"/>
    <property type="match status" value="1"/>
</dbReference>
<sequence>MNVRIPPNTLRGSVEAISSKSCLHRQMICALLSRRETAIACRGLSRDVEATARCARALGCAVELSETAIRLRPAEGIAHRPLLDCGESGSTARFLLPVAAAVTEGFSMTGEGRLPCRPMADLVRAMEENGCTVSGDHLPLTVEGRLRSGTYRLPGDVSSQYVTGLLLALPNLDGDSAICLTTPLQSRAYVDITLEVLESFGVRVEKRDRGFFVPGNQTFTPPDDLRSEGDWSNAAFWFCAAAMGENRLEVTGLNGWSVQGDRAVVEVIRRMGQEGDLSIRVEEIPDLVPALSILACARRGKTTFTGASRLRLKESDRIESCRRMICALGGSAEAGPDSLSILGSGALRGGTVDGCGDHRIVMAAAIGSLLCSEDVTVTGAEAVNKSYPQFFADFRALGGIVDDIL</sequence>
<keyword evidence="1" id="KW-0057">Aromatic amino acid biosynthesis</keyword>
<feature type="binding site" evidence="1">
    <location>
        <position position="317"/>
    </location>
    <ligand>
        <name>phosphoenolpyruvate</name>
        <dbReference type="ChEBI" id="CHEBI:58702"/>
    </ligand>
</feature>
<dbReference type="Proteomes" id="UP000787672">
    <property type="component" value="Unassembled WGS sequence"/>
</dbReference>
<feature type="binding site" evidence="1">
    <location>
        <position position="286"/>
    </location>
    <ligand>
        <name>3-phosphoshikimate</name>
        <dbReference type="ChEBI" id="CHEBI:145989"/>
    </ligand>
</feature>
<protein>
    <recommendedName>
        <fullName evidence="1">3-phosphoshikimate 1-carboxyvinyltransferase</fullName>
        <ecNumber evidence="1">2.5.1.19</ecNumber>
    </recommendedName>
    <alternativeName>
        <fullName evidence="1">5-enolpyruvylshikimate-3-phosphate synthase</fullName>
        <shortName evidence="1">EPSP synthase</shortName>
        <shortName evidence="1">EPSPS</shortName>
    </alternativeName>
</protein>
<name>A0ABS6F6F4_9FIRM</name>
<reference evidence="3 4" key="1">
    <citation type="submission" date="2021-06" db="EMBL/GenBank/DDBJ databases">
        <authorList>
            <person name="Sun Q."/>
            <person name="Li D."/>
        </authorList>
    </citation>
    <scope>NUCLEOTIDE SEQUENCE [LARGE SCALE GENOMIC DNA]</scope>
    <source>
        <strain evidence="3 4">MSJ-2</strain>
    </source>
</reference>
<feature type="binding site" evidence="1">
    <location>
        <position position="25"/>
    </location>
    <ligand>
        <name>3-phosphoshikimate</name>
        <dbReference type="ChEBI" id="CHEBI:145989"/>
    </ligand>
</feature>
<organism evidence="3 4">
    <name type="scientific">Dysosmobacter acutus</name>
    <dbReference type="NCBI Taxonomy" id="2841504"/>
    <lineage>
        <taxon>Bacteria</taxon>
        <taxon>Bacillati</taxon>
        <taxon>Bacillota</taxon>
        <taxon>Clostridia</taxon>
        <taxon>Eubacteriales</taxon>
        <taxon>Oscillospiraceae</taxon>
        <taxon>Dysosmobacter</taxon>
    </lineage>
</organism>
<dbReference type="PIRSF" id="PIRSF000505">
    <property type="entry name" value="EPSPS"/>
    <property type="match status" value="1"/>
</dbReference>